<comment type="caution">
    <text evidence="1">The sequence shown here is derived from an EMBL/GenBank/DDBJ whole genome shotgun (WGS) entry which is preliminary data.</text>
</comment>
<dbReference type="OrthoDB" id="8834965at2"/>
<dbReference type="AlphaFoldDB" id="A0A399R9Y6"/>
<accession>A0A399R9Y6</accession>
<organism evidence="1 2">
    <name type="scientific">Henriciella mobilis</name>
    <dbReference type="NCBI Taxonomy" id="2305467"/>
    <lineage>
        <taxon>Bacteria</taxon>
        <taxon>Pseudomonadati</taxon>
        <taxon>Pseudomonadota</taxon>
        <taxon>Alphaproteobacteria</taxon>
        <taxon>Hyphomonadales</taxon>
        <taxon>Hyphomonadaceae</taxon>
        <taxon>Henriciella</taxon>
    </lineage>
</organism>
<evidence type="ECO:0000313" key="1">
    <source>
        <dbReference type="EMBL" id="RIJ26845.1"/>
    </source>
</evidence>
<proteinExistence type="predicted"/>
<reference evidence="1 2" key="1">
    <citation type="submission" date="2018-08" db="EMBL/GenBank/DDBJ databases">
        <title>Henriciella mobilis sp. nov., isolated from seawater.</title>
        <authorList>
            <person name="Cheng H."/>
            <person name="Wu Y.-H."/>
            <person name="Xu X.-W."/>
            <person name="Guo L.-L."/>
        </authorList>
    </citation>
    <scope>NUCLEOTIDE SEQUENCE [LARGE SCALE GENOMIC DNA]</scope>
    <source>
        <strain evidence="1 2">JN25</strain>
    </source>
</reference>
<gene>
    <name evidence="1" type="ORF">D1223_18070</name>
</gene>
<dbReference type="InterPro" id="IPR029069">
    <property type="entry name" value="HotDog_dom_sf"/>
</dbReference>
<sequence>MIETTAKPAFLTPLQQDGQCIIGPLRSPRQMLRSQINDGHASIHDDQTAQALGFKGGAIEEPTHFTQFDPICFTLWGKRWFEEGCISVECRSPSYEGEAVRAEVERDSASEDFARIRTLREDGEIILQGTVSVGQTAPPSCIEAKFGALRQADPYAILRDALPGMTRQRIKLNVHPDQEMEELYPFSLNNKIANITEPSPWYTADASATPWGRVVIPFEMVSVVLNHVSDSDLWTIHGPTVDFFTAQEVKMYDGPLFSNTDYEIERSVRARSGSQRTESLWTQTDVFECGSDVLIARMLLSTASLNDSYADYERDLRQLTSSGS</sequence>
<protein>
    <submittedName>
        <fullName evidence="1">Uncharacterized protein</fullName>
    </submittedName>
</protein>
<dbReference type="EMBL" id="QWFX01000016">
    <property type="protein sequence ID" value="RIJ26845.1"/>
    <property type="molecule type" value="Genomic_DNA"/>
</dbReference>
<dbReference type="RefSeq" id="WP_119377738.1">
    <property type="nucleotide sequence ID" value="NZ_QWFX01000016.1"/>
</dbReference>
<name>A0A399R9Y6_9PROT</name>
<dbReference type="SUPFAM" id="SSF54637">
    <property type="entry name" value="Thioesterase/thiol ester dehydrase-isomerase"/>
    <property type="match status" value="1"/>
</dbReference>
<dbReference type="Proteomes" id="UP000266385">
    <property type="component" value="Unassembled WGS sequence"/>
</dbReference>
<keyword evidence="2" id="KW-1185">Reference proteome</keyword>
<evidence type="ECO:0000313" key="2">
    <source>
        <dbReference type="Proteomes" id="UP000266385"/>
    </source>
</evidence>